<keyword evidence="2" id="KW-0496">Mitochondrion</keyword>
<dbReference type="GeneID" id="32957066"/>
<evidence type="ECO:0000313" key="2">
    <source>
        <dbReference type="EMBL" id="ARI43763.1"/>
    </source>
</evidence>
<keyword evidence="1" id="KW-0472">Membrane</keyword>
<name>A0A1W5YJF8_FAVPE</name>
<organism evidence="2">
    <name type="scientific">Favites pentagona</name>
    <name type="common">War coral</name>
    <dbReference type="NCBI Taxonomy" id="498486"/>
    <lineage>
        <taxon>Eukaryota</taxon>
        <taxon>Metazoa</taxon>
        <taxon>Cnidaria</taxon>
        <taxon>Anthozoa</taxon>
        <taxon>Hexacorallia</taxon>
        <taxon>Scleractinia</taxon>
        <taxon>Faviina</taxon>
        <taxon>Merulinidae</taxon>
        <taxon>Favites</taxon>
    </lineage>
</organism>
<proteinExistence type="predicted"/>
<reference evidence="3" key="2">
    <citation type="journal article" date="2020" name="PeerJ">
        <title>Characterization of the complete mitochondrial genome sequences of three Merulinidae corals and novel insights into the phylogenetics.</title>
        <authorList>
            <person name="Niu W."/>
            <person name="Xiao J."/>
            <person name="Tian P."/>
            <person name="Yu S."/>
            <person name="Guo F."/>
            <person name="Wang J."/>
            <person name="Huang D."/>
        </authorList>
    </citation>
    <scope>NUCLEOTIDE SEQUENCE</scope>
    <source>
        <strain evidence="3">D36</strain>
    </source>
</reference>
<dbReference type="RefSeq" id="YP_009378918.1">
    <property type="nucleotide sequence ID" value="NC_034916.1"/>
</dbReference>
<protein>
    <submittedName>
        <fullName evidence="2">ATP synthase F0 subunit 8</fullName>
    </submittedName>
</protein>
<evidence type="ECO:0000313" key="3">
    <source>
        <dbReference type="EMBL" id="QIS64312.1"/>
    </source>
</evidence>
<keyword evidence="1" id="KW-1133">Transmembrane helix</keyword>
<geneLocation type="mitochondrion" evidence="2"/>
<keyword evidence="1" id="KW-0812">Transmembrane</keyword>
<sequence length="65" mass="7899">MPQLNTIMFLNQYGCTFFLFFVLLFFFLFILLPQVKKNFFFRKKISTKGFLKESLLTKKVVFIWS</sequence>
<gene>
    <name evidence="2" type="primary">atp8</name>
    <name evidence="3" type="synonym">ATP8</name>
</gene>
<dbReference type="AlphaFoldDB" id="A0A1W5YJF8"/>
<feature type="transmembrane region" description="Helical" evidence="1">
    <location>
        <begin position="6"/>
        <end position="32"/>
    </location>
</feature>
<accession>A0A1W5YJF8</accession>
<dbReference type="EMBL" id="KY247139">
    <property type="protein sequence ID" value="ARI43763.1"/>
    <property type="molecule type" value="Genomic_DNA"/>
</dbReference>
<evidence type="ECO:0000256" key="1">
    <source>
        <dbReference type="SAM" id="Phobius"/>
    </source>
</evidence>
<reference evidence="2" key="1">
    <citation type="submission" date="2016-11" db="EMBL/GenBank/DDBJ databases">
        <title>The complete mitogenome of Favites pentagona.</title>
        <authorList>
            <person name="Niu W."/>
        </authorList>
    </citation>
    <scope>NUCLEOTIDE SEQUENCE</scope>
</reference>
<dbReference type="EMBL" id="MN688985">
    <property type="protein sequence ID" value="QIS64312.1"/>
    <property type="molecule type" value="Genomic_DNA"/>
</dbReference>